<organism evidence="1 2">
    <name type="scientific">Arthrobacter flavus</name>
    <dbReference type="NCBI Taxonomy" id="95172"/>
    <lineage>
        <taxon>Bacteria</taxon>
        <taxon>Bacillati</taxon>
        <taxon>Actinomycetota</taxon>
        <taxon>Actinomycetes</taxon>
        <taxon>Micrococcales</taxon>
        <taxon>Micrococcaceae</taxon>
        <taxon>Arthrobacter</taxon>
    </lineage>
</organism>
<evidence type="ECO:0000313" key="2">
    <source>
        <dbReference type="Proteomes" id="UP001597307"/>
    </source>
</evidence>
<comment type="caution">
    <text evidence="1">The sequence shown here is derived from an EMBL/GenBank/DDBJ whole genome shotgun (WGS) entry which is preliminary data.</text>
</comment>
<evidence type="ECO:0000313" key="1">
    <source>
        <dbReference type="EMBL" id="MFD1845736.1"/>
    </source>
</evidence>
<keyword evidence="2" id="KW-1185">Reference proteome</keyword>
<dbReference type="RefSeq" id="WP_343877399.1">
    <property type="nucleotide sequence ID" value="NZ_BAAAIJ010000005.1"/>
</dbReference>
<name>A0ABW4Q328_9MICC</name>
<reference evidence="2" key="1">
    <citation type="journal article" date="2019" name="Int. J. Syst. Evol. Microbiol.">
        <title>The Global Catalogue of Microorganisms (GCM) 10K type strain sequencing project: providing services to taxonomists for standard genome sequencing and annotation.</title>
        <authorList>
            <consortium name="The Broad Institute Genomics Platform"/>
            <consortium name="The Broad Institute Genome Sequencing Center for Infectious Disease"/>
            <person name="Wu L."/>
            <person name="Ma J."/>
        </authorList>
    </citation>
    <scope>NUCLEOTIDE SEQUENCE [LARGE SCALE GENOMIC DNA]</scope>
    <source>
        <strain evidence="2">JCM 11496</strain>
    </source>
</reference>
<gene>
    <name evidence="1" type="ORF">ACFSFX_03905</name>
</gene>
<sequence>MTENHTQNRALQQDARAWAKFTGCNYTSALRQMEDPLAQGFLGERISARKLIDTLEKHDLDGNEGDDFVLGEAGFYTDTAFSFNGKDDYIQLALIAEALEMFSRIPKTKSPEVSSYSLKDTVERFLKGTPAYYVTNGRLMWAAAALGLPIAEPDRGGSPNLLIGIPDNEHDYVRKMVINSGQSQPQAHHHRPPGYAHLRTALTQCAAGEPVAERWVRPTPAAEDPDPFHAWLIAQAGRDEPIGDFASDYAEGIRSSAHRIARNPDELVLLLNEIPHSPQAYDAAREVIGAWLGTLSPSPGIRTIEISDHTEEVGGFGAGAGTVERIEYRCPCGDGLIVEEHDNIPGFREHDVTINCPKCRDEWRLLDGRSVRDWALEPVL</sequence>
<proteinExistence type="predicted"/>
<dbReference type="EMBL" id="JBHUGA010000008">
    <property type="protein sequence ID" value="MFD1845736.1"/>
    <property type="molecule type" value="Genomic_DNA"/>
</dbReference>
<protein>
    <submittedName>
        <fullName evidence="1">Uncharacterized protein</fullName>
    </submittedName>
</protein>
<dbReference type="Proteomes" id="UP001597307">
    <property type="component" value="Unassembled WGS sequence"/>
</dbReference>
<accession>A0ABW4Q328</accession>